<keyword evidence="2" id="KW-1185">Reference proteome</keyword>
<dbReference type="AlphaFoldDB" id="A0A975GD62"/>
<evidence type="ECO:0000313" key="2">
    <source>
        <dbReference type="Proteomes" id="UP000671852"/>
    </source>
</evidence>
<dbReference type="Proteomes" id="UP000671852">
    <property type="component" value="Chromosome"/>
</dbReference>
<gene>
    <name evidence="1" type="ORF">GJV85_07840</name>
</gene>
<dbReference type="EMBL" id="CP046072">
    <property type="protein sequence ID" value="QSZ42023.1"/>
    <property type="molecule type" value="Genomic_DNA"/>
</dbReference>
<proteinExistence type="predicted"/>
<sequence length="133" mass="14504">MNQLIARVSEILHCDTLHIVKFSYNSQTLTMMSLELNAKVKVGTKVKLALKPFNIALAKELSGDLSFSNQLNATIKQCENGVLLCSVMLDFFGSTLEAITTLSASKSMNLQVGDTLKVLIHASDLSISEILDD</sequence>
<evidence type="ECO:0000313" key="1">
    <source>
        <dbReference type="EMBL" id="QSZ42023.1"/>
    </source>
</evidence>
<accession>A0A975GD62</accession>
<dbReference type="KEGG" id="saqt:GJV85_07840"/>
<name>A0A975GD62_9BACT</name>
<reference evidence="1" key="2">
    <citation type="submission" date="2021-04" db="EMBL/GenBank/DDBJ databases">
        <title>Isolation and characterization of a novel species of the genus Sulfurimonas.</title>
        <authorList>
            <person name="Fukui M."/>
        </authorList>
    </citation>
    <scope>NUCLEOTIDE SEQUENCE</scope>
    <source>
        <strain evidence="1">H1576</strain>
    </source>
</reference>
<dbReference type="SUPFAM" id="SSF50331">
    <property type="entry name" value="MOP-like"/>
    <property type="match status" value="1"/>
</dbReference>
<organism evidence="1 2">
    <name type="scientific">Sulfurimonas aquatica</name>
    <dbReference type="NCBI Taxonomy" id="2672570"/>
    <lineage>
        <taxon>Bacteria</taxon>
        <taxon>Pseudomonadati</taxon>
        <taxon>Campylobacterota</taxon>
        <taxon>Epsilonproteobacteria</taxon>
        <taxon>Campylobacterales</taxon>
        <taxon>Sulfurimonadaceae</taxon>
        <taxon>Sulfurimonas</taxon>
    </lineage>
</organism>
<protein>
    <submittedName>
        <fullName evidence="1">Transporter</fullName>
    </submittedName>
</protein>
<dbReference type="RefSeq" id="WP_207560840.1">
    <property type="nucleotide sequence ID" value="NZ_CP046072.1"/>
</dbReference>
<dbReference type="Gene3D" id="2.40.50.100">
    <property type="match status" value="1"/>
</dbReference>
<reference evidence="1" key="1">
    <citation type="submission" date="2019-11" db="EMBL/GenBank/DDBJ databases">
        <authorList>
            <person name="Kojima H."/>
        </authorList>
    </citation>
    <scope>NUCLEOTIDE SEQUENCE</scope>
    <source>
        <strain evidence="1">H1576</strain>
    </source>
</reference>
<dbReference type="InterPro" id="IPR008995">
    <property type="entry name" value="Mo/tungstate-bd_C_term_dom"/>
</dbReference>